<evidence type="ECO:0000313" key="3">
    <source>
        <dbReference type="Proteomes" id="UP000661006"/>
    </source>
</evidence>
<name>A0A9Q2FMD4_GLUJA</name>
<evidence type="ECO:0000313" key="2">
    <source>
        <dbReference type="EMBL" id="MBF0871516.1"/>
    </source>
</evidence>
<gene>
    <name evidence="2" type="ORF">HKD32_11755</name>
</gene>
<protein>
    <submittedName>
        <fullName evidence="2">Uncharacterized protein</fullName>
    </submittedName>
</protein>
<dbReference type="EMBL" id="JABCQN010000006">
    <property type="protein sequence ID" value="MBF0871516.1"/>
    <property type="molecule type" value="Genomic_DNA"/>
</dbReference>
<sequence length="64" mass="7112">MQDTLRIVGAHRPFEPPPLPSREKEHRPPPASASDEEEPPIDPDKEELVEPLDPSDVDANPHAD</sequence>
<proteinExistence type="predicted"/>
<reference evidence="2" key="2">
    <citation type="submission" date="2020-11" db="EMBL/GenBank/DDBJ databases">
        <title>Description of novel Gluconobacter species.</title>
        <authorList>
            <person name="Cleenwerck I."/>
            <person name="Cnockaert M."/>
            <person name="Borremans W."/>
            <person name="Wieme A.D."/>
            <person name="De Vuyst L."/>
            <person name="Vandamme P."/>
        </authorList>
    </citation>
    <scope>NUCLEOTIDE SEQUENCE</scope>
    <source>
        <strain evidence="2">R71697</strain>
    </source>
</reference>
<organism evidence="2 3">
    <name type="scientific">Gluconobacter japonicus</name>
    <dbReference type="NCBI Taxonomy" id="376620"/>
    <lineage>
        <taxon>Bacteria</taxon>
        <taxon>Pseudomonadati</taxon>
        <taxon>Pseudomonadota</taxon>
        <taxon>Alphaproteobacteria</taxon>
        <taxon>Acetobacterales</taxon>
        <taxon>Acetobacteraceae</taxon>
        <taxon>Gluconobacter</taxon>
    </lineage>
</organism>
<dbReference type="AlphaFoldDB" id="A0A9Q2FMD4"/>
<feature type="region of interest" description="Disordered" evidence="1">
    <location>
        <begin position="1"/>
        <end position="64"/>
    </location>
</feature>
<reference evidence="2" key="1">
    <citation type="submission" date="2020-04" db="EMBL/GenBank/DDBJ databases">
        <authorList>
            <person name="Sombolestani A."/>
        </authorList>
    </citation>
    <scope>NUCLEOTIDE SEQUENCE</scope>
    <source>
        <strain evidence="2">R71697</strain>
    </source>
</reference>
<evidence type="ECO:0000256" key="1">
    <source>
        <dbReference type="SAM" id="MobiDB-lite"/>
    </source>
</evidence>
<dbReference type="RefSeq" id="WP_010505636.1">
    <property type="nucleotide sequence ID" value="NZ_JABCQN010000006.1"/>
</dbReference>
<accession>A0A9Q2FMD4</accession>
<dbReference type="Proteomes" id="UP000661006">
    <property type="component" value="Unassembled WGS sequence"/>
</dbReference>
<comment type="caution">
    <text evidence="2">The sequence shown here is derived from an EMBL/GenBank/DDBJ whole genome shotgun (WGS) entry which is preliminary data.</text>
</comment>
<dbReference type="GeneID" id="81475375"/>